<reference evidence="3 4" key="2">
    <citation type="journal article" date="2021" name="Microorganisms">
        <title>The Ever-Expanding Pseudomonas Genus: Description of 43 New Species and Partition of the Pseudomonas putida Group.</title>
        <authorList>
            <person name="Girard L."/>
            <person name="Lood C."/>
            <person name="Hofte M."/>
            <person name="Vandamme P."/>
            <person name="Rokni-Zadeh H."/>
            <person name="van Noort V."/>
            <person name="Lavigne R."/>
            <person name="De Mot R."/>
        </authorList>
    </citation>
    <scope>NUCLEOTIDE SEQUENCE [LARGE SCALE GENOMIC DNA]</scope>
    <source>
        <strain evidence="3 4">RW9S1A</strain>
    </source>
</reference>
<dbReference type="Gene3D" id="3.20.20.80">
    <property type="entry name" value="Glycosidases"/>
    <property type="match status" value="1"/>
</dbReference>
<dbReference type="InterPro" id="IPR027849">
    <property type="entry name" value="DUF4434"/>
</dbReference>
<evidence type="ECO:0000259" key="2">
    <source>
        <dbReference type="Pfam" id="PF14488"/>
    </source>
</evidence>
<dbReference type="NCBIfam" id="NF007404">
    <property type="entry name" value="PRK09936.1"/>
    <property type="match status" value="1"/>
</dbReference>
<evidence type="ECO:0000313" key="3">
    <source>
        <dbReference type="EMBL" id="QXI40637.1"/>
    </source>
</evidence>
<dbReference type="KEGG" id="pxn:HU772_011400"/>
<organism evidence="3 4">
    <name type="scientific">Pseudomonas xantholysinigenes</name>
    <dbReference type="NCBI Taxonomy" id="2745490"/>
    <lineage>
        <taxon>Bacteria</taxon>
        <taxon>Pseudomonadati</taxon>
        <taxon>Pseudomonadota</taxon>
        <taxon>Gammaproteobacteria</taxon>
        <taxon>Pseudomonadales</taxon>
        <taxon>Pseudomonadaceae</taxon>
        <taxon>Pseudomonas</taxon>
    </lineage>
</organism>
<dbReference type="AlphaFoldDB" id="A0A9E6Q024"/>
<gene>
    <name evidence="3" type="ORF">HU772_011400</name>
</gene>
<dbReference type="Proteomes" id="UP000633418">
    <property type="component" value="Chromosome"/>
</dbReference>
<keyword evidence="4" id="KW-1185">Reference proteome</keyword>
<evidence type="ECO:0000256" key="1">
    <source>
        <dbReference type="SAM" id="SignalP"/>
    </source>
</evidence>
<feature type="chain" id="PRO_5039337079" evidence="1">
    <location>
        <begin position="20"/>
        <end position="282"/>
    </location>
</feature>
<name>A0A9E6Q024_9PSED</name>
<accession>A0A9E6Q024</accession>
<dbReference type="RefSeq" id="WP_186657708.1">
    <property type="nucleotide sequence ID" value="NZ_CP077095.1"/>
</dbReference>
<protein>
    <submittedName>
        <fullName evidence="3">DUF4434 family protein</fullName>
    </submittedName>
</protein>
<dbReference type="Pfam" id="PF14488">
    <property type="entry name" value="DUF4434"/>
    <property type="match status" value="1"/>
</dbReference>
<feature type="signal peptide" evidence="1">
    <location>
        <begin position="1"/>
        <end position="19"/>
    </location>
</feature>
<dbReference type="EMBL" id="CP077095">
    <property type="protein sequence ID" value="QXI40637.1"/>
    <property type="molecule type" value="Genomic_DNA"/>
</dbReference>
<sequence>MRTTFLAVCLLALCLPAQADQRLFYQPLNRDASVTPAQWQQVWRATVAQGGKTLIVQWSAYGDSDFGGAQGWLANSLREARAQGLELVLGLYMDPAYYQRLEQLDGEGLNSYFKAQLGRSLSQYQQLKASWALPVSGWYLPLELDDLHFREQARRDALYTQLQAFNRQLDKPLHISAFSAGQLSPRVNGAWLDQLADLGLSVWWQDGAGTGRLAPLVRQGYEQALPCRVGIVREAFRQVSQPGQPFRAEPAKPALSGGCHAEAVFALRYRPWAKDVLKPGSL</sequence>
<proteinExistence type="predicted"/>
<keyword evidence="1" id="KW-0732">Signal</keyword>
<evidence type="ECO:0000313" key="4">
    <source>
        <dbReference type="Proteomes" id="UP000633418"/>
    </source>
</evidence>
<feature type="domain" description="DUF4434" evidence="2">
    <location>
        <begin position="24"/>
        <end position="214"/>
    </location>
</feature>
<reference evidence="3 4" key="1">
    <citation type="journal article" date="2020" name="Microorganisms">
        <title>Reliable Identification of Environmental Pseudomonas Isolates Using the rpoD Gene.</title>
        <authorList>
            <consortium name="The Broad Institute Genome Sequencing Platform"/>
            <person name="Girard L."/>
            <person name="Lood C."/>
            <person name="Rokni-Zadeh H."/>
            <person name="van Noort V."/>
            <person name="Lavigne R."/>
            <person name="De Mot R."/>
        </authorList>
    </citation>
    <scope>NUCLEOTIDE SEQUENCE [LARGE SCALE GENOMIC DNA]</scope>
    <source>
        <strain evidence="3 4">RW9S1A</strain>
    </source>
</reference>